<evidence type="ECO:0000313" key="2">
    <source>
        <dbReference type="Proteomes" id="UP000032336"/>
    </source>
</evidence>
<protein>
    <submittedName>
        <fullName evidence="1">Uncharacterized protein</fullName>
    </submittedName>
</protein>
<dbReference type="Proteomes" id="UP000032336">
    <property type="component" value="Unassembled WGS sequence"/>
</dbReference>
<name>A0A0D8FUE3_9ACTN</name>
<keyword evidence="2" id="KW-1185">Reference proteome</keyword>
<dbReference type="AlphaFoldDB" id="A0A0D8FUE3"/>
<sequence length="61" mass="6384">MAGPRIAVRGLVDDCASGVGMASFAGHDIVVVHWIVFHGQLEKSIEEEVPAPGSSAVEPQE</sequence>
<proteinExistence type="predicted"/>
<reference evidence="1 2" key="1">
    <citation type="submission" date="2015-01" db="EMBL/GenBank/DDBJ databases">
        <title>Draft genome of the acidophilic iron oxidizer Ferrimicrobium acidiphilum strain T23.</title>
        <authorList>
            <person name="Poehlein A."/>
            <person name="Eisen S."/>
            <person name="Schloemann M."/>
            <person name="Johnson B.D."/>
            <person name="Daniel R."/>
            <person name="Muehling M."/>
        </authorList>
    </citation>
    <scope>NUCLEOTIDE SEQUENCE [LARGE SCALE GENOMIC DNA]</scope>
    <source>
        <strain evidence="1 2">T23</strain>
    </source>
</reference>
<gene>
    <name evidence="1" type="ORF">FEAC_14050</name>
</gene>
<dbReference type="EMBL" id="JXUW01000010">
    <property type="protein sequence ID" value="KJE76903.1"/>
    <property type="molecule type" value="Genomic_DNA"/>
</dbReference>
<accession>A0A0D8FUE3</accession>
<comment type="caution">
    <text evidence="1">The sequence shown here is derived from an EMBL/GenBank/DDBJ whole genome shotgun (WGS) entry which is preliminary data.</text>
</comment>
<evidence type="ECO:0000313" key="1">
    <source>
        <dbReference type="EMBL" id="KJE76903.1"/>
    </source>
</evidence>
<organism evidence="1 2">
    <name type="scientific">Ferrimicrobium acidiphilum DSM 19497</name>
    <dbReference type="NCBI Taxonomy" id="1121877"/>
    <lineage>
        <taxon>Bacteria</taxon>
        <taxon>Bacillati</taxon>
        <taxon>Actinomycetota</taxon>
        <taxon>Acidimicrobiia</taxon>
        <taxon>Acidimicrobiales</taxon>
        <taxon>Acidimicrobiaceae</taxon>
        <taxon>Ferrimicrobium</taxon>
    </lineage>
</organism>